<dbReference type="RefSeq" id="WP_180306920.1">
    <property type="nucleotide sequence ID" value="NZ_CP058952.1"/>
</dbReference>
<evidence type="ECO:0000256" key="18">
    <source>
        <dbReference type="ARBA" id="ARBA00078074"/>
    </source>
</evidence>
<evidence type="ECO:0000256" key="7">
    <source>
        <dbReference type="ARBA" id="ARBA00022997"/>
    </source>
</evidence>
<dbReference type="Pfam" id="PF07687">
    <property type="entry name" value="M20_dimer"/>
    <property type="match status" value="1"/>
</dbReference>
<dbReference type="SUPFAM" id="SSF53187">
    <property type="entry name" value="Zn-dependent exopeptidases"/>
    <property type="match status" value="1"/>
</dbReference>
<gene>
    <name evidence="20" type="ORF">HZU75_15685</name>
</gene>
<evidence type="ECO:0000256" key="3">
    <source>
        <dbReference type="ARBA" id="ARBA00022670"/>
    </source>
</evidence>
<dbReference type="Pfam" id="PF01546">
    <property type="entry name" value="Peptidase_M20"/>
    <property type="match status" value="1"/>
</dbReference>
<evidence type="ECO:0000313" key="20">
    <source>
        <dbReference type="EMBL" id="QLI82846.1"/>
    </source>
</evidence>
<evidence type="ECO:0000256" key="1">
    <source>
        <dbReference type="ARBA" id="ARBA00001941"/>
    </source>
</evidence>
<dbReference type="InterPro" id="IPR001160">
    <property type="entry name" value="Peptidase_M20C"/>
</dbReference>
<dbReference type="FunFam" id="3.40.630.10:FF:000018">
    <property type="entry name" value="Aminoacyl-histidine dipeptidase PepD"/>
    <property type="match status" value="1"/>
</dbReference>
<dbReference type="FunFam" id="3.40.630.10:FF:000015">
    <property type="entry name" value="Aminoacyl-histidine dipeptidase PepD"/>
    <property type="match status" value="1"/>
</dbReference>
<feature type="domain" description="Peptidase M20 dimerisation" evidence="19">
    <location>
        <begin position="206"/>
        <end position="292"/>
    </location>
</feature>
<dbReference type="KEGG" id="cfon:HZU75_15685"/>
<dbReference type="EMBL" id="CP058952">
    <property type="protein sequence ID" value="QLI82846.1"/>
    <property type="molecule type" value="Genomic_DNA"/>
</dbReference>
<comment type="cofactor">
    <cofactor evidence="2">
        <name>Zn(2+)</name>
        <dbReference type="ChEBI" id="CHEBI:29105"/>
    </cofactor>
</comment>
<comment type="catalytic activity">
    <reaction evidence="10">
        <text>Hydrolysis of dipeptides, preferentially hydrophobic dipeptides including prolyl amino acids.</text>
        <dbReference type="EC" id="3.4.13.18"/>
    </reaction>
</comment>
<dbReference type="GO" id="GO:0005829">
    <property type="term" value="C:cytosol"/>
    <property type="evidence" value="ECO:0007669"/>
    <property type="project" value="TreeGrafter"/>
</dbReference>
<keyword evidence="6" id="KW-0862">Zinc</keyword>
<proteinExistence type="inferred from homology"/>
<protein>
    <recommendedName>
        <fullName evidence="14">Cytosol non-specific dipeptidase</fullName>
        <ecNumber evidence="11">3.4.13.18</ecNumber>
    </recommendedName>
    <alternativeName>
        <fullName evidence="17">Aminoacyl-histidine dipeptidase</fullName>
    </alternativeName>
    <alternativeName>
        <fullName evidence="16">Beta-alanyl-histidine dipeptidase</fullName>
    </alternativeName>
    <alternativeName>
        <fullName evidence="15">Carnosinase</fullName>
    </alternativeName>
    <alternativeName>
        <fullName evidence="12">Peptidase D</fullName>
    </alternativeName>
    <alternativeName>
        <fullName evidence="18">Xaa-His dipeptidase</fullName>
    </alternativeName>
</protein>
<dbReference type="PIRSF" id="PIRSF016599">
    <property type="entry name" value="Xaa-His_dipept"/>
    <property type="match status" value="1"/>
</dbReference>
<dbReference type="EC" id="3.4.13.18" evidence="11"/>
<evidence type="ECO:0000256" key="15">
    <source>
        <dbReference type="ARBA" id="ARBA00075285"/>
    </source>
</evidence>
<dbReference type="InterPro" id="IPR011650">
    <property type="entry name" value="Peptidase_M20_dimer"/>
</dbReference>
<evidence type="ECO:0000259" key="19">
    <source>
        <dbReference type="Pfam" id="PF07687"/>
    </source>
</evidence>
<evidence type="ECO:0000256" key="9">
    <source>
        <dbReference type="ARBA" id="ARBA00023285"/>
    </source>
</evidence>
<evidence type="ECO:0000256" key="6">
    <source>
        <dbReference type="ARBA" id="ARBA00022833"/>
    </source>
</evidence>
<dbReference type="InterPro" id="IPR002933">
    <property type="entry name" value="Peptidase_M20"/>
</dbReference>
<evidence type="ECO:0000256" key="5">
    <source>
        <dbReference type="ARBA" id="ARBA00022801"/>
    </source>
</evidence>
<dbReference type="GO" id="GO:0006508">
    <property type="term" value="P:proteolysis"/>
    <property type="evidence" value="ECO:0007669"/>
    <property type="project" value="UniProtKB-KW"/>
</dbReference>
<accession>A0A7D5ZFS9</accession>
<evidence type="ECO:0000256" key="8">
    <source>
        <dbReference type="ARBA" id="ARBA00023049"/>
    </source>
</evidence>
<dbReference type="Gene3D" id="3.40.630.10">
    <property type="entry name" value="Zn peptidases"/>
    <property type="match status" value="2"/>
</dbReference>
<evidence type="ECO:0000256" key="2">
    <source>
        <dbReference type="ARBA" id="ARBA00001947"/>
    </source>
</evidence>
<evidence type="ECO:0000256" key="14">
    <source>
        <dbReference type="ARBA" id="ARBA00071271"/>
    </source>
</evidence>
<reference evidence="20 21" key="1">
    <citation type="journal article" date="2016" name="Int. J. Syst. Evol. Microbiol.">
        <title>Chitinibacter fontanus sp. nov., isolated from a spring.</title>
        <authorList>
            <person name="Sheu S.Y."/>
            <person name="Li Y.S."/>
            <person name="Young C.C."/>
            <person name="Chen W.M."/>
        </authorList>
    </citation>
    <scope>NUCLEOTIDE SEQUENCE [LARGE SCALE GENOMIC DNA]</scope>
    <source>
        <strain evidence="20 21">STM-7</strain>
    </source>
</reference>
<dbReference type="PANTHER" id="PTHR43501">
    <property type="entry name" value="CYTOSOL NON-SPECIFIC DIPEPTIDASE"/>
    <property type="match status" value="1"/>
</dbReference>
<evidence type="ECO:0000256" key="12">
    <source>
        <dbReference type="ARBA" id="ARBA00044252"/>
    </source>
</evidence>
<keyword evidence="7" id="KW-0224">Dipeptidase</keyword>
<keyword evidence="8" id="KW-0482">Metalloprotease</keyword>
<keyword evidence="5" id="KW-0378">Hydrolase</keyword>
<comment type="similarity">
    <text evidence="13">Belongs to the peptidase M20C family.</text>
</comment>
<evidence type="ECO:0000256" key="4">
    <source>
        <dbReference type="ARBA" id="ARBA00022723"/>
    </source>
</evidence>
<dbReference type="GO" id="GO:0046872">
    <property type="term" value="F:metal ion binding"/>
    <property type="evidence" value="ECO:0007669"/>
    <property type="project" value="UniProtKB-KW"/>
</dbReference>
<evidence type="ECO:0000256" key="17">
    <source>
        <dbReference type="ARBA" id="ARBA00077688"/>
    </source>
</evidence>
<name>A0A7D5ZFS9_9NEIS</name>
<dbReference type="AlphaFoldDB" id="A0A7D5ZFS9"/>
<dbReference type="CDD" id="cd03890">
    <property type="entry name" value="M20_pepD"/>
    <property type="match status" value="1"/>
</dbReference>
<keyword evidence="4" id="KW-0479">Metal-binding</keyword>
<dbReference type="NCBIfam" id="TIGR01893">
    <property type="entry name" value="aa-his-dipept"/>
    <property type="match status" value="1"/>
</dbReference>
<evidence type="ECO:0000256" key="13">
    <source>
        <dbReference type="ARBA" id="ARBA00061423"/>
    </source>
</evidence>
<organism evidence="20 21">
    <name type="scientific">Chitinibacter fontanus</name>
    <dbReference type="NCBI Taxonomy" id="1737446"/>
    <lineage>
        <taxon>Bacteria</taxon>
        <taxon>Pseudomonadati</taxon>
        <taxon>Pseudomonadota</taxon>
        <taxon>Betaproteobacteria</taxon>
        <taxon>Neisseriales</taxon>
        <taxon>Chitinibacteraceae</taxon>
        <taxon>Chitinibacter</taxon>
    </lineage>
</organism>
<dbReference type="GO" id="GO:0070573">
    <property type="term" value="F:metallodipeptidase activity"/>
    <property type="evidence" value="ECO:0007669"/>
    <property type="project" value="TreeGrafter"/>
</dbReference>
<dbReference type="PRINTS" id="PR00934">
    <property type="entry name" value="XHISDIPTASE"/>
</dbReference>
<sequence>MSIEQLTPSPLWQHFAQICQFPRPSKHETALRNHLQAWAQAQGLATQLDTVGNLIIRKPATAGMGNRLGVVLQAHLDMVAQKNETTQHDFLTDPIRTQIDGDWVRAEGTTLGADNGIGVAAALAVLGSQDIAHGPLEVLLTIDEEAGMTGAQGLQGDLLQGQYLLNLDTEDWGEVYVGCAGGVDVTLKRSLHSEAMPAGFVVREVALTGLKGGHSGVDIHLERGNAIKLLARLVCGAIPQFDARLIQLRGGTLRNALPREAFALLAIPACDAAQFDRFVLQYQQQLQHELAEVEPSLVVACKSVELGDKPTLTVTDTRMVIDLLLALPHGVRRWSQQITGVVETSNNLGVVRIDDRRFEAVLMLRSLTDTGLAELQTMIESIARLARLSFEASGAYPGWAPNPSSGALKLLQQVYRQLHGEEVAVKVIHAGLECGLIGRAYPNLEMVSFGPTIRGAHSPDERVQISSVAQFWELLIASLAAVPAQTMN</sequence>
<keyword evidence="9" id="KW-0170">Cobalt</keyword>
<dbReference type="Proteomes" id="UP000510822">
    <property type="component" value="Chromosome"/>
</dbReference>
<dbReference type="PANTHER" id="PTHR43501:SF1">
    <property type="entry name" value="CYTOSOL NON-SPECIFIC DIPEPTIDASE"/>
    <property type="match status" value="1"/>
</dbReference>
<keyword evidence="3" id="KW-0645">Protease</keyword>
<evidence type="ECO:0000313" key="21">
    <source>
        <dbReference type="Proteomes" id="UP000510822"/>
    </source>
</evidence>
<keyword evidence="21" id="KW-1185">Reference proteome</keyword>
<evidence type="ECO:0000256" key="11">
    <source>
        <dbReference type="ARBA" id="ARBA00038976"/>
    </source>
</evidence>
<evidence type="ECO:0000256" key="10">
    <source>
        <dbReference type="ARBA" id="ARBA00036421"/>
    </source>
</evidence>
<evidence type="ECO:0000256" key="16">
    <source>
        <dbReference type="ARBA" id="ARBA00076004"/>
    </source>
</evidence>
<comment type="cofactor">
    <cofactor evidence="1">
        <name>Co(2+)</name>
        <dbReference type="ChEBI" id="CHEBI:48828"/>
    </cofactor>
</comment>